<proteinExistence type="predicted"/>
<evidence type="ECO:0000313" key="2">
    <source>
        <dbReference type="EMBL" id="RBP73515.1"/>
    </source>
</evidence>
<name>A0A366IMX4_9MICO</name>
<evidence type="ECO:0000256" key="1">
    <source>
        <dbReference type="SAM" id="MobiDB-lite"/>
    </source>
</evidence>
<protein>
    <submittedName>
        <fullName evidence="2">Uncharacterized protein</fullName>
    </submittedName>
</protein>
<comment type="caution">
    <text evidence="2">The sequence shown here is derived from an EMBL/GenBank/DDBJ whole genome shotgun (WGS) entry which is preliminary data.</text>
</comment>
<dbReference type="RefSeq" id="WP_245940437.1">
    <property type="nucleotide sequence ID" value="NZ_QNSB01000002.1"/>
</dbReference>
<sequence length="164" mass="17603">MSDHDDVAPEPGPDEIASQRKLEAELTGVIGDYMRELEPRPEDAVGLHERILKLVREDLYRGPSTQLQTGRGNRFGISTATVRGIVRGAVDAVDGIRARSVAIAAAGDPEGSGAEVRLTVAMRAGVDFPRAADEVRRSVAGALAEELGVPSTRIDIEVEDVYRD</sequence>
<dbReference type="AlphaFoldDB" id="A0A366IMX4"/>
<keyword evidence="3" id="KW-1185">Reference proteome</keyword>
<organism evidence="2 3">
    <name type="scientific">Brevibacterium celere</name>
    <dbReference type="NCBI Taxonomy" id="225845"/>
    <lineage>
        <taxon>Bacteria</taxon>
        <taxon>Bacillati</taxon>
        <taxon>Actinomycetota</taxon>
        <taxon>Actinomycetes</taxon>
        <taxon>Micrococcales</taxon>
        <taxon>Brevibacteriaceae</taxon>
        <taxon>Brevibacterium</taxon>
    </lineage>
</organism>
<dbReference type="Proteomes" id="UP000253509">
    <property type="component" value="Unassembled WGS sequence"/>
</dbReference>
<dbReference type="EMBL" id="QNSB01000002">
    <property type="protein sequence ID" value="RBP73515.1"/>
    <property type="molecule type" value="Genomic_DNA"/>
</dbReference>
<feature type="region of interest" description="Disordered" evidence="1">
    <location>
        <begin position="1"/>
        <end position="20"/>
    </location>
</feature>
<gene>
    <name evidence="2" type="ORF">DFO65_10243</name>
</gene>
<evidence type="ECO:0000313" key="3">
    <source>
        <dbReference type="Proteomes" id="UP000253509"/>
    </source>
</evidence>
<accession>A0A366IMX4</accession>
<reference evidence="2 3" key="1">
    <citation type="submission" date="2018-06" db="EMBL/GenBank/DDBJ databases">
        <title>Freshwater and sediment microbial communities from various areas in North America, analyzing microbe dynamics in response to fracking.</title>
        <authorList>
            <person name="Lamendella R."/>
        </authorList>
    </citation>
    <scope>NUCLEOTIDE SEQUENCE [LARGE SCALE GENOMIC DNA]</scope>
    <source>
        <strain evidence="2 3">3b_TX</strain>
    </source>
</reference>